<evidence type="ECO:0000313" key="4">
    <source>
        <dbReference type="Proteomes" id="UP000389128"/>
    </source>
</evidence>
<evidence type="ECO:0000256" key="2">
    <source>
        <dbReference type="SAM" id="SignalP"/>
    </source>
</evidence>
<dbReference type="EMBL" id="SDKK01000015">
    <property type="protein sequence ID" value="TYC54992.1"/>
    <property type="molecule type" value="Genomic_DNA"/>
</dbReference>
<name>A0A6C2CNN8_9RHOO</name>
<feature type="region of interest" description="Disordered" evidence="1">
    <location>
        <begin position="69"/>
        <end position="107"/>
    </location>
</feature>
<feature type="signal peptide" evidence="2">
    <location>
        <begin position="1"/>
        <end position="20"/>
    </location>
</feature>
<gene>
    <name evidence="3" type="ORF">ETQ85_16205</name>
</gene>
<dbReference type="AlphaFoldDB" id="A0A6C2CNN8"/>
<feature type="compositionally biased region" description="Basic and acidic residues" evidence="1">
    <location>
        <begin position="92"/>
        <end position="107"/>
    </location>
</feature>
<accession>A0A6C2CNN8</accession>
<evidence type="ECO:0000256" key="1">
    <source>
        <dbReference type="SAM" id="MobiDB-lite"/>
    </source>
</evidence>
<reference evidence="3 4" key="1">
    <citation type="submission" date="2019-01" db="EMBL/GenBank/DDBJ databases">
        <title>Zoogloea oleivorans genome sequencing and assembly.</title>
        <authorList>
            <person name="Tancsics A."/>
            <person name="Farkas M."/>
            <person name="Kriszt B."/>
            <person name="Maroti G."/>
            <person name="Horvath B."/>
        </authorList>
    </citation>
    <scope>NUCLEOTIDE SEQUENCE [LARGE SCALE GENOMIC DNA]</scope>
    <source>
        <strain evidence="3 4">Buc</strain>
    </source>
</reference>
<feature type="chain" id="PRO_5025354373" evidence="2">
    <location>
        <begin position="21"/>
        <end position="167"/>
    </location>
</feature>
<keyword evidence="4" id="KW-1185">Reference proteome</keyword>
<sequence>MIGRLVWCVVLGLAALPALAEDINFSDLQRPGAGLSRSAIVPGLADEGANFITRFSEVDKGRVEDLRRLMTSSSGTSHASESSSSTTKGGGKRADASSRTSAEPEKSGSIERIKEFWLLKDENKAIVVRCANGREKSYNYFPKTGRYCTTMMTCNSSEEWVQRAVCY</sequence>
<comment type="caution">
    <text evidence="3">The sequence shown here is derived from an EMBL/GenBank/DDBJ whole genome shotgun (WGS) entry which is preliminary data.</text>
</comment>
<proteinExistence type="predicted"/>
<dbReference type="RefSeq" id="WP_148580124.1">
    <property type="nucleotide sequence ID" value="NZ_JAVEUW010000030.1"/>
</dbReference>
<evidence type="ECO:0000313" key="3">
    <source>
        <dbReference type="EMBL" id="TYC54992.1"/>
    </source>
</evidence>
<keyword evidence="2" id="KW-0732">Signal</keyword>
<organism evidence="3 4">
    <name type="scientific">Zoogloea oleivorans</name>
    <dbReference type="NCBI Taxonomy" id="1552750"/>
    <lineage>
        <taxon>Bacteria</taxon>
        <taxon>Pseudomonadati</taxon>
        <taxon>Pseudomonadota</taxon>
        <taxon>Betaproteobacteria</taxon>
        <taxon>Rhodocyclales</taxon>
        <taxon>Zoogloeaceae</taxon>
        <taxon>Zoogloea</taxon>
    </lineage>
</organism>
<feature type="compositionally biased region" description="Low complexity" evidence="1">
    <location>
        <begin position="71"/>
        <end position="87"/>
    </location>
</feature>
<dbReference type="Proteomes" id="UP000389128">
    <property type="component" value="Unassembled WGS sequence"/>
</dbReference>
<protein>
    <submittedName>
        <fullName evidence="3">Uncharacterized protein</fullName>
    </submittedName>
</protein>